<dbReference type="Gene3D" id="3.50.50.60">
    <property type="entry name" value="FAD/NAD(P)-binding domain"/>
    <property type="match status" value="1"/>
</dbReference>
<gene>
    <name evidence="3" type="ORF">D3C57_143340</name>
</gene>
<dbReference type="AlphaFoldDB" id="A0A3L8RAP8"/>
<organism evidence="3 4">
    <name type="scientific">Streptomyces rapamycinicus (strain ATCC 29253 / DSM 41530 / NRRL 5491 / AYB-994)</name>
    <name type="common">Streptomyces hygroscopicus (strain ATCC 29253)</name>
    <dbReference type="NCBI Taxonomy" id="1343740"/>
    <lineage>
        <taxon>Bacteria</taxon>
        <taxon>Bacillati</taxon>
        <taxon>Actinomycetota</taxon>
        <taxon>Actinomycetes</taxon>
        <taxon>Kitasatosporales</taxon>
        <taxon>Streptomycetaceae</taxon>
        <taxon>Streptomyces</taxon>
        <taxon>Streptomyces violaceusniger group</taxon>
    </lineage>
</organism>
<dbReference type="RefSeq" id="WP_167525905.1">
    <property type="nucleotide sequence ID" value="NC_022785.1"/>
</dbReference>
<dbReference type="PRINTS" id="PR00420">
    <property type="entry name" value="RNGMNOXGNASE"/>
</dbReference>
<dbReference type="InterPro" id="IPR006905">
    <property type="entry name" value="Flavin_halogenase"/>
</dbReference>
<dbReference type="PANTHER" id="PTHR43747:SF1">
    <property type="entry name" value="SLR1998 PROTEIN"/>
    <property type="match status" value="1"/>
</dbReference>
<dbReference type="InterPro" id="IPR036188">
    <property type="entry name" value="FAD/NAD-bd_sf"/>
</dbReference>
<accession>A0A3L8RAP8</accession>
<evidence type="ECO:0000313" key="3">
    <source>
        <dbReference type="EMBL" id="RLV76212.1"/>
    </source>
</evidence>
<comment type="similarity">
    <text evidence="1">Belongs to the flavin-dependent halogenase family. Bacterial tryptophan halogenase subfamily.</text>
</comment>
<dbReference type="InterPro" id="IPR050816">
    <property type="entry name" value="Flavin-dep_Halogenase_NPB"/>
</dbReference>
<feature type="region of interest" description="Disordered" evidence="2">
    <location>
        <begin position="454"/>
        <end position="478"/>
    </location>
</feature>
<dbReference type="EMBL" id="QYCY01000002">
    <property type="protein sequence ID" value="RLV76212.1"/>
    <property type="molecule type" value="Genomic_DNA"/>
</dbReference>
<reference evidence="3 4" key="1">
    <citation type="journal article" date="2018" name="J. Biol. Chem.">
        <title>Discovery of the actinoplanic acid pathway in Streptomyces rapamycinicus reveals a genetically conserved synergism with rapamycin.</title>
        <authorList>
            <person name="Mrak P."/>
            <person name="Krastel P."/>
            <person name="Pivk Lukancic P."/>
            <person name="Tao J."/>
            <person name="Pistorius D."/>
            <person name="Moore C.M."/>
        </authorList>
    </citation>
    <scope>NUCLEOTIDE SEQUENCE [LARGE SCALE GENOMIC DNA]</scope>
    <source>
        <strain evidence="3 4">NRRL 5491</strain>
    </source>
</reference>
<proteinExistence type="inferred from homology"/>
<dbReference type="Gene3D" id="3.30.9.100">
    <property type="match status" value="1"/>
</dbReference>
<evidence type="ECO:0000313" key="4">
    <source>
        <dbReference type="Proteomes" id="UP000281594"/>
    </source>
</evidence>
<name>A0A3L8RAP8_STRRN</name>
<sequence length="478" mass="52997">MNSALQSDYDVVVVGGGPGGSTLSTLVALQGYRVLLLEKEEFPRHQIGESLLPSTVHGICRLLGVTDELANSGFIKKRGGTFRWGLNAEPWTFDFSVSDKFSGPTSYAYQVERMKFDKILLDNARSKGVDVRERSEVVGVLEEEGRICGVQYDDAEGVRRDVRASFVADASGNKSRIHKRIGGARKYSDVFQNIALFGYFTGGKRMPAPVAGNITCASFDLGWFWYIPLSDELTSVGAVLRREALERLQDGPRDKVLGGLIDECPLIADYLSEAERVTEGPYGQVRVRKDYSYIQEKFWRPGMVLVGDAACFIDPLFSSGVHLSTYSALLAARSINTTLRGTIDEADCFREYEARYRREYDVFHDFLVAFYDLQKDEHAYFHEAKSVIGSSASAAESFAELVGGGASEEEVLIGTAPSFSQERRADLLERSRKIHWQGSRVQVQAHFGESVGDDPLYEGGLVESPDGMHWARPEQPAS</sequence>
<evidence type="ECO:0000256" key="2">
    <source>
        <dbReference type="SAM" id="MobiDB-lite"/>
    </source>
</evidence>
<evidence type="ECO:0000256" key="1">
    <source>
        <dbReference type="ARBA" id="ARBA00038396"/>
    </source>
</evidence>
<comment type="caution">
    <text evidence="3">The sequence shown here is derived from an EMBL/GenBank/DDBJ whole genome shotgun (WGS) entry which is preliminary data.</text>
</comment>
<dbReference type="Proteomes" id="UP000281594">
    <property type="component" value="Unassembled WGS sequence"/>
</dbReference>
<dbReference type="STRING" id="1343740.M271_00350"/>
<protein>
    <submittedName>
        <fullName evidence="3">Tryptophan halogenase</fullName>
    </submittedName>
</protein>
<dbReference type="PANTHER" id="PTHR43747">
    <property type="entry name" value="FAD-BINDING PROTEIN"/>
    <property type="match status" value="1"/>
</dbReference>
<dbReference type="SUPFAM" id="SSF51905">
    <property type="entry name" value="FAD/NAD(P)-binding domain"/>
    <property type="match status" value="1"/>
</dbReference>
<dbReference type="Pfam" id="PF04820">
    <property type="entry name" value="Trp_halogenase"/>
    <property type="match status" value="2"/>
</dbReference>
<dbReference type="GO" id="GO:0004497">
    <property type="term" value="F:monooxygenase activity"/>
    <property type="evidence" value="ECO:0007669"/>
    <property type="project" value="InterPro"/>
</dbReference>